<sequence>IGIVGDSDINSEVAKGFALLCQTMSEAGISVVLPTSASLLQSKIFLTELFEDASFAPNIDAANIPKVPGVHIMETYSDQFVENITVLGASGVQLFIAYDDCILPQGHPFIPMLRICASGSDADSRYAQVFDVNTLSSSLLWIEEVVDTIRDIQAGDFKIQPMLNEYVDFQIPRGPSAVSM</sequence>
<feature type="non-terminal residue" evidence="1">
    <location>
        <position position="1"/>
    </location>
</feature>
<dbReference type="AlphaFoldDB" id="A0A383EV14"/>
<reference evidence="1" key="1">
    <citation type="submission" date="2018-05" db="EMBL/GenBank/DDBJ databases">
        <authorList>
            <person name="Lanie J.A."/>
            <person name="Ng W.-L."/>
            <person name="Kazmierczak K.M."/>
            <person name="Andrzejewski T.M."/>
            <person name="Davidsen T.M."/>
            <person name="Wayne K.J."/>
            <person name="Tettelin H."/>
            <person name="Glass J.I."/>
            <person name="Rusch D."/>
            <person name="Podicherti R."/>
            <person name="Tsui H.-C.T."/>
            <person name="Winkler M.E."/>
        </authorList>
    </citation>
    <scope>NUCLEOTIDE SEQUENCE</scope>
</reference>
<proteinExistence type="predicted"/>
<accession>A0A383EV14</accession>
<evidence type="ECO:0000313" key="1">
    <source>
        <dbReference type="EMBL" id="SVE60085.1"/>
    </source>
</evidence>
<organism evidence="1">
    <name type="scientific">marine metagenome</name>
    <dbReference type="NCBI Taxonomy" id="408172"/>
    <lineage>
        <taxon>unclassified sequences</taxon>
        <taxon>metagenomes</taxon>
        <taxon>ecological metagenomes</taxon>
    </lineage>
</organism>
<protein>
    <submittedName>
        <fullName evidence="1">Uncharacterized protein</fullName>
    </submittedName>
</protein>
<dbReference type="EMBL" id="UINC01228673">
    <property type="protein sequence ID" value="SVE60085.1"/>
    <property type="molecule type" value="Genomic_DNA"/>
</dbReference>
<gene>
    <name evidence="1" type="ORF">METZ01_LOCUS512939</name>
</gene>
<name>A0A383EV14_9ZZZZ</name>